<dbReference type="GO" id="GO:0016491">
    <property type="term" value="F:oxidoreductase activity"/>
    <property type="evidence" value="ECO:0007669"/>
    <property type="project" value="InterPro"/>
</dbReference>
<feature type="region of interest" description="Disordered" evidence="1">
    <location>
        <begin position="34"/>
        <end position="53"/>
    </location>
</feature>
<keyword evidence="5" id="KW-1185">Reference proteome</keyword>
<name>A0A914AM39_PATMI</name>
<evidence type="ECO:0000313" key="4">
    <source>
        <dbReference type="EnsemblMetazoa" id="XP_038065095.1"/>
    </source>
</evidence>
<dbReference type="InterPro" id="IPR036188">
    <property type="entry name" value="FAD/NAD-bd_sf"/>
</dbReference>
<dbReference type="InterPro" id="IPR002937">
    <property type="entry name" value="Amino_oxidase"/>
</dbReference>
<evidence type="ECO:0000256" key="1">
    <source>
        <dbReference type="SAM" id="MobiDB-lite"/>
    </source>
</evidence>
<feature type="region of interest" description="Disordered" evidence="1">
    <location>
        <begin position="1"/>
        <end position="29"/>
    </location>
</feature>
<evidence type="ECO:0000256" key="2">
    <source>
        <dbReference type="SAM" id="Phobius"/>
    </source>
</evidence>
<protein>
    <recommendedName>
        <fullName evidence="3">Amine oxidase domain-containing protein</fullName>
    </recommendedName>
</protein>
<feature type="transmembrane region" description="Helical" evidence="2">
    <location>
        <begin position="59"/>
        <end position="76"/>
    </location>
</feature>
<dbReference type="PANTHER" id="PTHR43734:SF4">
    <property type="entry name" value="AMINE OXIDASE DOMAIN-CONTAINING PROTEIN"/>
    <property type="match status" value="1"/>
</dbReference>
<dbReference type="Gene3D" id="3.50.50.60">
    <property type="entry name" value="FAD/NAD(P)-binding domain"/>
    <property type="match status" value="1"/>
</dbReference>
<dbReference type="InterPro" id="IPR021838">
    <property type="entry name" value="DUF3431"/>
</dbReference>
<accession>A0A914AM39</accession>
<sequence length="827" mass="96082">MRTPHNHTTTRELRQSRGRGGISGVPRFKPSICRSNSSSQAMKPNPPCSMSPLRRTRRLLPRVLVLMMVLTLGLIWKMSSSNINVEKHVEHDMMIRQLPKSVDGTILKAEDWPTSSKDTHARNKEPRKHRIVIIGSGPTALGAAKRLYDLGQGKDNSVITILEELGRPGGLASSTRDDKGFLWDVGVHVVFSHYTYFDRVLNTAVPEWNYRRRASFAFMKGSDQNRRFIPYPVQNNIHVMDKIDQRRCIRGLEEITKNPINRNPTNFDEWLVQNFGEGLADVFMRKYNRKIWTVDTNEMNSAWVGERVAVPDIEEIKTKIKEVDSGKKAKDSEWGPNLFFRFPKYNGTGGIWESVARLLPNHWFRFHEKVISIDVDRKFVVVETGTDIKMRYALEYDTLISTVPLDSFTFSLKSKDRSLKDMRELASQLVYTHTHIVGVGLTGQQPKSLADKSWVYFPDSDSPFYRVTMFSNYSDDHVPKEGLYWSLMCEIAEPQRSSNPSYWSRENLIKESIEALVLYGFITADMVVSKYYQRFEHGYPVPSLKRDIILNVIQPWLKTKGIYSRGRFGGWRYEVANQDHSFMQGVEAVDKILSDVPELTYPDPNLANSKKNTDRTIPLDYEIVIAHYNEDLDWLKPYADHTLLYHQGKDLGPPFQFYSWERLENLGREAHAYLHHITTYYDRLADVTVFAQADHMSGRCYETPLEYIDSAKKGVPCMKLPERYRDWGRVKFVEGYLEAYEKKGDPIQRATATFRQVYEHLYGHKAPRRGIWYCWNACFGATKQQIRRHPPEFYKKALAYVSRCSNQEEAHYLERLWYHFFEGVDTS</sequence>
<organism evidence="4 5">
    <name type="scientific">Patiria miniata</name>
    <name type="common">Bat star</name>
    <name type="synonym">Asterina miniata</name>
    <dbReference type="NCBI Taxonomy" id="46514"/>
    <lineage>
        <taxon>Eukaryota</taxon>
        <taxon>Metazoa</taxon>
        <taxon>Echinodermata</taxon>
        <taxon>Eleutherozoa</taxon>
        <taxon>Asterozoa</taxon>
        <taxon>Asteroidea</taxon>
        <taxon>Valvatacea</taxon>
        <taxon>Valvatida</taxon>
        <taxon>Asterinidae</taxon>
        <taxon>Patiria</taxon>
    </lineage>
</organism>
<reference evidence="4" key="1">
    <citation type="submission" date="2022-11" db="UniProtKB">
        <authorList>
            <consortium name="EnsemblMetazoa"/>
        </authorList>
    </citation>
    <scope>IDENTIFICATION</scope>
</reference>
<dbReference type="PANTHER" id="PTHR43734">
    <property type="entry name" value="PHYTOENE DESATURASE"/>
    <property type="match status" value="1"/>
</dbReference>
<dbReference type="Pfam" id="PF01593">
    <property type="entry name" value="Amino_oxidase"/>
    <property type="match status" value="1"/>
</dbReference>
<evidence type="ECO:0000259" key="3">
    <source>
        <dbReference type="Pfam" id="PF01593"/>
    </source>
</evidence>
<keyword evidence="2" id="KW-0472">Membrane</keyword>
<dbReference type="EnsemblMetazoa" id="XM_038209167.1">
    <property type="protein sequence ID" value="XP_038065095.1"/>
    <property type="gene ID" value="LOC119735468"/>
</dbReference>
<dbReference type="GeneID" id="119735468"/>
<keyword evidence="2" id="KW-0812">Transmembrane</keyword>
<keyword evidence="2" id="KW-1133">Transmembrane helix</keyword>
<dbReference type="SUPFAM" id="SSF51971">
    <property type="entry name" value="Nucleotide-binding domain"/>
    <property type="match status" value="1"/>
</dbReference>
<dbReference type="AlphaFoldDB" id="A0A914AM39"/>
<dbReference type="OrthoDB" id="38045at2759"/>
<dbReference type="RefSeq" id="XP_038065095.1">
    <property type="nucleotide sequence ID" value="XM_038209167.1"/>
</dbReference>
<proteinExistence type="predicted"/>
<evidence type="ECO:0000313" key="5">
    <source>
        <dbReference type="Proteomes" id="UP000887568"/>
    </source>
</evidence>
<feature type="domain" description="Amine oxidase" evidence="3">
    <location>
        <begin position="143"/>
        <end position="435"/>
    </location>
</feature>
<dbReference type="Proteomes" id="UP000887568">
    <property type="component" value="Unplaced"/>
</dbReference>
<dbReference type="Pfam" id="PF11913">
    <property type="entry name" value="DUF3431"/>
    <property type="match status" value="1"/>
</dbReference>